<proteinExistence type="predicted"/>
<name>A0ABR8QPV4_9BACI</name>
<organism evidence="1 2">
    <name type="scientific">Cytobacillus stercorigallinarum</name>
    <dbReference type="NCBI Taxonomy" id="2762240"/>
    <lineage>
        <taxon>Bacteria</taxon>
        <taxon>Bacillati</taxon>
        <taxon>Bacillota</taxon>
        <taxon>Bacilli</taxon>
        <taxon>Bacillales</taxon>
        <taxon>Bacillaceae</taxon>
        <taxon>Cytobacillus</taxon>
    </lineage>
</organism>
<sequence>MKKFFLNLMSIISFSPFITQVTQEDVTHNLRKLKEYSWFNAYLENEIFRNLIVHNDRVRNVIGEFNEKRFSHCSYQKKMNKRLNAVLLNEEVRTTV</sequence>
<protein>
    <submittedName>
        <fullName evidence="1">Uncharacterized protein</fullName>
    </submittedName>
</protein>
<dbReference type="EMBL" id="JACSQT010000004">
    <property type="protein sequence ID" value="MBD7937555.1"/>
    <property type="molecule type" value="Genomic_DNA"/>
</dbReference>
<accession>A0ABR8QPV4</accession>
<evidence type="ECO:0000313" key="2">
    <source>
        <dbReference type="Proteomes" id="UP000657931"/>
    </source>
</evidence>
<keyword evidence="2" id="KW-1185">Reference proteome</keyword>
<reference evidence="1 2" key="1">
    <citation type="submission" date="2020-08" db="EMBL/GenBank/DDBJ databases">
        <title>A Genomic Blueprint of the Chicken Gut Microbiome.</title>
        <authorList>
            <person name="Gilroy R."/>
            <person name="Ravi A."/>
            <person name="Getino M."/>
            <person name="Pursley I."/>
            <person name="Horton D.L."/>
            <person name="Alikhan N.-F."/>
            <person name="Baker D."/>
            <person name="Gharbi K."/>
            <person name="Hall N."/>
            <person name="Watson M."/>
            <person name="Adriaenssens E.M."/>
            <person name="Foster-Nyarko E."/>
            <person name="Jarju S."/>
            <person name="Secka A."/>
            <person name="Antonio M."/>
            <person name="Oren A."/>
            <person name="Chaudhuri R."/>
            <person name="La Ragione R.M."/>
            <person name="Hildebrand F."/>
            <person name="Pallen M.J."/>
        </authorList>
    </citation>
    <scope>NUCLEOTIDE SEQUENCE [LARGE SCALE GENOMIC DNA]</scope>
    <source>
        <strain evidence="1 2">Sa5YUA1</strain>
    </source>
</reference>
<evidence type="ECO:0000313" key="1">
    <source>
        <dbReference type="EMBL" id="MBD7937555.1"/>
    </source>
</evidence>
<comment type="caution">
    <text evidence="1">The sequence shown here is derived from an EMBL/GenBank/DDBJ whole genome shotgun (WGS) entry which is preliminary data.</text>
</comment>
<dbReference type="Proteomes" id="UP000657931">
    <property type="component" value="Unassembled WGS sequence"/>
</dbReference>
<gene>
    <name evidence="1" type="ORF">H9655_11025</name>
</gene>
<dbReference type="RefSeq" id="WP_191813884.1">
    <property type="nucleotide sequence ID" value="NZ_JACSQT010000004.1"/>
</dbReference>